<reference evidence="7 8" key="1">
    <citation type="submission" date="2020-08" db="EMBL/GenBank/DDBJ databases">
        <title>Genomic Encyclopedia of Type Strains, Phase IV (KMG-V): Genome sequencing to study the core and pangenomes of soil and plant-associated prokaryotes.</title>
        <authorList>
            <person name="Whitman W."/>
        </authorList>
    </citation>
    <scope>NUCLEOTIDE SEQUENCE [LARGE SCALE GENOMIC DNA]</scope>
    <source>
        <strain evidence="7 8">M8UP14</strain>
    </source>
</reference>
<comment type="function">
    <text evidence="1">Involved in DNA recombination.</text>
</comment>
<dbReference type="GO" id="GO:0006310">
    <property type="term" value="P:DNA recombination"/>
    <property type="evidence" value="ECO:0007669"/>
    <property type="project" value="UniProtKB-KW"/>
</dbReference>
<dbReference type="Proteomes" id="UP000540989">
    <property type="component" value="Unassembled WGS sequence"/>
</dbReference>
<keyword evidence="3 5" id="KW-0175">Coiled coil</keyword>
<sequence length="498" mass="54758">MNPLVLAELVLPLLILIAVVILLVRKPETPLTDTRLLQLPDQLTRVDARADALDRHFREELEALRSTLATEAQRSREASAADAVALRKEVSASIALLGQTLNTGLNSFRGDNKESAEALRAAVEKNLEAISQRLSGFIADANRDQMTARTALDTRLNELSGSALAQQEKLRLTVEERLDKLNETNAAKLEEMRVTVDEKLHATLQTRLTESFGQVTKHLGDVQKGLGEMKELATGVGDLKKVLSNVSRRGGVGEFLVAQQLEQMFSPEQYLKQVNIKPNTGEAVDFALKFPSGQLGDSVLLPIDSKFPTADWERLEHAHDHGTSEEIALAVKAFERAIRVQAKSICDKYIDPPVTMPHAIMVVPTESLYAEVVRRPGLQAEIQTQFHVTIAGPSTFMAILTSFQMGFQSLKLEKKGHEIRNLLSQAKTQFGKFGDLLGTMETHIGRAQGTLQDLGVRSRAINKALKNIESLPASVGEATNAIEFEDRILPLLAATDEE</sequence>
<accession>A0A7W7ZC61</accession>
<dbReference type="SUPFAM" id="SSF58113">
    <property type="entry name" value="Apolipoprotein A-I"/>
    <property type="match status" value="1"/>
</dbReference>
<feature type="coiled-coil region" evidence="5">
    <location>
        <begin position="164"/>
        <end position="191"/>
    </location>
</feature>
<name>A0A7W7ZC61_9BACT</name>
<dbReference type="EMBL" id="JACHIP010000002">
    <property type="protein sequence ID" value="MBB5057112.1"/>
    <property type="molecule type" value="Genomic_DNA"/>
</dbReference>
<evidence type="ECO:0000313" key="8">
    <source>
        <dbReference type="Proteomes" id="UP000540989"/>
    </source>
</evidence>
<evidence type="ECO:0000256" key="2">
    <source>
        <dbReference type="ARBA" id="ARBA00009840"/>
    </source>
</evidence>
<dbReference type="InterPro" id="IPR003798">
    <property type="entry name" value="DNA_recombination_RmuC"/>
</dbReference>
<keyword evidence="6" id="KW-0812">Transmembrane</keyword>
<keyword evidence="6" id="KW-0472">Membrane</keyword>
<dbReference type="Pfam" id="PF02646">
    <property type="entry name" value="RmuC"/>
    <property type="match status" value="1"/>
</dbReference>
<comment type="caution">
    <text evidence="7">The sequence shown here is derived from an EMBL/GenBank/DDBJ whole genome shotgun (WGS) entry which is preliminary data.</text>
</comment>
<comment type="similarity">
    <text evidence="2">Belongs to the RmuC family.</text>
</comment>
<evidence type="ECO:0000256" key="3">
    <source>
        <dbReference type="ARBA" id="ARBA00023054"/>
    </source>
</evidence>
<dbReference type="Gene3D" id="1.20.120.20">
    <property type="entry name" value="Apolipoprotein"/>
    <property type="match status" value="1"/>
</dbReference>
<feature type="transmembrane region" description="Helical" evidence="6">
    <location>
        <begin position="6"/>
        <end position="24"/>
    </location>
</feature>
<dbReference type="PANTHER" id="PTHR30563">
    <property type="entry name" value="DNA RECOMBINATION PROTEIN RMUC"/>
    <property type="match status" value="1"/>
</dbReference>
<dbReference type="RefSeq" id="WP_184215614.1">
    <property type="nucleotide sequence ID" value="NZ_JACHIP010000002.1"/>
</dbReference>
<organism evidence="7 8">
    <name type="scientific">Granulicella aggregans</name>
    <dbReference type="NCBI Taxonomy" id="474949"/>
    <lineage>
        <taxon>Bacteria</taxon>
        <taxon>Pseudomonadati</taxon>
        <taxon>Acidobacteriota</taxon>
        <taxon>Terriglobia</taxon>
        <taxon>Terriglobales</taxon>
        <taxon>Acidobacteriaceae</taxon>
        <taxon>Granulicella</taxon>
    </lineage>
</organism>
<evidence type="ECO:0000256" key="6">
    <source>
        <dbReference type="SAM" id="Phobius"/>
    </source>
</evidence>
<keyword evidence="6" id="KW-1133">Transmembrane helix</keyword>
<evidence type="ECO:0000256" key="4">
    <source>
        <dbReference type="ARBA" id="ARBA00023172"/>
    </source>
</evidence>
<evidence type="ECO:0000256" key="1">
    <source>
        <dbReference type="ARBA" id="ARBA00003416"/>
    </source>
</evidence>
<dbReference type="PANTHER" id="PTHR30563:SF0">
    <property type="entry name" value="DNA RECOMBINATION PROTEIN RMUC"/>
    <property type="match status" value="1"/>
</dbReference>
<keyword evidence="8" id="KW-1185">Reference proteome</keyword>
<keyword evidence="4" id="KW-0233">DNA recombination</keyword>
<gene>
    <name evidence="7" type="ORF">HDF16_001797</name>
</gene>
<protein>
    <submittedName>
        <fullName evidence="7">DNA recombination protein RmuC</fullName>
    </submittedName>
</protein>
<evidence type="ECO:0000313" key="7">
    <source>
        <dbReference type="EMBL" id="MBB5057112.1"/>
    </source>
</evidence>
<evidence type="ECO:0000256" key="5">
    <source>
        <dbReference type="SAM" id="Coils"/>
    </source>
</evidence>
<proteinExistence type="inferred from homology"/>
<dbReference type="AlphaFoldDB" id="A0A7W7ZC61"/>